<evidence type="ECO:0000313" key="3">
    <source>
        <dbReference type="Proteomes" id="UP000093482"/>
    </source>
</evidence>
<keyword evidence="1" id="KW-0812">Transmembrane</keyword>
<dbReference type="EMBL" id="MATO01000056">
    <property type="protein sequence ID" value="OCS87273.1"/>
    <property type="molecule type" value="Genomic_DNA"/>
</dbReference>
<keyword evidence="3" id="KW-1185">Reference proteome</keyword>
<dbReference type="OrthoDB" id="2649700at2"/>
<accession>A0A1C0YJE9</accession>
<proteinExistence type="predicted"/>
<name>A0A1C0YJE9_9BACL</name>
<feature type="transmembrane region" description="Helical" evidence="1">
    <location>
        <begin position="6"/>
        <end position="23"/>
    </location>
</feature>
<reference evidence="2 3" key="1">
    <citation type="submission" date="2016-07" db="EMBL/GenBank/DDBJ databases">
        <title>Caryophanon latum genome sequencing.</title>
        <authorList>
            <person name="Verma A."/>
            <person name="Pal Y."/>
            <person name="Krishnamurthi S."/>
        </authorList>
    </citation>
    <scope>NUCLEOTIDE SEQUENCE [LARGE SCALE GENOMIC DNA]</scope>
    <source>
        <strain evidence="2 3">DSM 14151</strain>
    </source>
</reference>
<evidence type="ECO:0008006" key="4">
    <source>
        <dbReference type="Google" id="ProtNLM"/>
    </source>
</evidence>
<dbReference type="Proteomes" id="UP000093482">
    <property type="component" value="Unassembled WGS sequence"/>
</dbReference>
<protein>
    <recommendedName>
        <fullName evidence="4">Ribosomal protein L7/L12 C-terminal domain-containing protein</fullName>
    </recommendedName>
</protein>
<comment type="caution">
    <text evidence="2">The sequence shown here is derived from an EMBL/GenBank/DDBJ whole genome shotgun (WGS) entry which is preliminary data.</text>
</comment>
<gene>
    <name evidence="2" type="ORF">A6K76_02575</name>
</gene>
<keyword evidence="1" id="KW-0472">Membrane</keyword>
<sequence length="92" mass="10694">MTEILNIVFACLIVYFIISNISLRNRLHIIEKRVAQMTKQLPEAPFESEIEGELLLLLKQGEDVRAVKRIREVTELSLIDAKRYVDRLKAKV</sequence>
<keyword evidence="1" id="KW-1133">Transmembrane helix</keyword>
<dbReference type="AlphaFoldDB" id="A0A1C0YJE9"/>
<organism evidence="2 3">
    <name type="scientific">Caryophanon latum</name>
    <dbReference type="NCBI Taxonomy" id="33977"/>
    <lineage>
        <taxon>Bacteria</taxon>
        <taxon>Bacillati</taxon>
        <taxon>Bacillota</taxon>
        <taxon>Bacilli</taxon>
        <taxon>Bacillales</taxon>
        <taxon>Caryophanaceae</taxon>
        <taxon>Caryophanon</taxon>
    </lineage>
</organism>
<evidence type="ECO:0000256" key="1">
    <source>
        <dbReference type="SAM" id="Phobius"/>
    </source>
</evidence>
<evidence type="ECO:0000313" key="2">
    <source>
        <dbReference type="EMBL" id="OCS87273.1"/>
    </source>
</evidence>
<dbReference type="RefSeq" id="WP_066465784.1">
    <property type="nucleotide sequence ID" value="NZ_MATO01000056.1"/>
</dbReference>